<feature type="transmembrane region" description="Helical" evidence="8">
    <location>
        <begin position="275"/>
        <end position="295"/>
    </location>
</feature>
<evidence type="ECO:0000256" key="3">
    <source>
        <dbReference type="ARBA" id="ARBA00022448"/>
    </source>
</evidence>
<dbReference type="EMBL" id="LQOW01000024">
    <property type="protein sequence ID" value="ORV59875.1"/>
    <property type="molecule type" value="Genomic_DNA"/>
</dbReference>
<sequence>MSSTSTLRRGLSQRQLNMIAIGGVIGAGLFVGSGVVIGETGPGAFITYALCGVVVVLVMRMLGEMATANPSTGSFADYARQALGGWAGFSVGWLYWYFWVIVVGFEAVAGGKVIGYWFDAPLWLLSLILMVTMTATNLFSVAAFGEFEFWFAGIKVATIVVFLGLGSLFVLGAWPRHGIDFSNLTAHGGFFPHGVGTIFGAVAVVISAMVGAEVATITAAETANPERAVARATKSVVVRIVIFYLGSVFLLAVIVPWDSHRPGASPYVAALREMGIPAAGHVMNVVVLTAALSCLNSGLYTASRMLFVLAARHEAPVQLVKVGRRGVPYIAIMCSSVVGFLCVIMAWIAPGAVFVFLLKSSGALVLSVYLLIALSQIVLRRRTPPKRLRVKMWLFPGLSILTLAGLVAVLALMAVDPNARTEFWLGLLAWAVVLALYFGPRWRRGPAKPEPAASPSGKATRVLVLANKNVSTSELFDVVRRVDAQHRAEYFICVPANPVDTGQAERTGPLYVLDATVQAAHRRLDAILAAMRDIGLPADGELGDYRPLRALAAAVQSFRPDQLVIAEARSSWLRLGLVDKARSAYPIPVTHVVPRQQATDLAVAP</sequence>
<dbReference type="AlphaFoldDB" id="A0A1X1USP3"/>
<dbReference type="Pfam" id="PF00324">
    <property type="entry name" value="AA_permease"/>
    <property type="match status" value="1"/>
</dbReference>
<keyword evidence="7 8" id="KW-0472">Membrane</keyword>
<evidence type="ECO:0000256" key="1">
    <source>
        <dbReference type="ARBA" id="ARBA00004141"/>
    </source>
</evidence>
<feature type="transmembrane region" description="Helical" evidence="8">
    <location>
        <begin position="354"/>
        <end position="372"/>
    </location>
</feature>
<evidence type="ECO:0000313" key="11">
    <source>
        <dbReference type="Proteomes" id="UP000194000"/>
    </source>
</evidence>
<evidence type="ECO:0000313" key="10">
    <source>
        <dbReference type="EMBL" id="ORV59875.1"/>
    </source>
</evidence>
<dbReference type="GO" id="GO:0016020">
    <property type="term" value="C:membrane"/>
    <property type="evidence" value="ECO:0007669"/>
    <property type="project" value="UniProtKB-SubCell"/>
</dbReference>
<comment type="subcellular location">
    <subcellularLocation>
        <location evidence="1">Membrane</location>
        <topology evidence="1">Multi-pass membrane protein</topology>
    </subcellularLocation>
</comment>
<feature type="transmembrane region" description="Helical" evidence="8">
    <location>
        <begin position="236"/>
        <end position="255"/>
    </location>
</feature>
<evidence type="ECO:0000256" key="4">
    <source>
        <dbReference type="ARBA" id="ARBA00022692"/>
    </source>
</evidence>
<evidence type="ECO:0000256" key="7">
    <source>
        <dbReference type="ARBA" id="ARBA00023136"/>
    </source>
</evidence>
<dbReference type="Proteomes" id="UP000194000">
    <property type="component" value="Unassembled WGS sequence"/>
</dbReference>
<dbReference type="GO" id="GO:0006865">
    <property type="term" value="P:amino acid transport"/>
    <property type="evidence" value="ECO:0007669"/>
    <property type="project" value="UniProtKB-KW"/>
</dbReference>
<evidence type="ECO:0000259" key="9">
    <source>
        <dbReference type="Pfam" id="PF00324"/>
    </source>
</evidence>
<dbReference type="RefSeq" id="WP_085198059.1">
    <property type="nucleotide sequence ID" value="NZ_JACKVI010000014.1"/>
</dbReference>
<evidence type="ECO:0000256" key="5">
    <source>
        <dbReference type="ARBA" id="ARBA00022970"/>
    </source>
</evidence>
<dbReference type="InterPro" id="IPR004841">
    <property type="entry name" value="AA-permease/SLC12A_dom"/>
</dbReference>
<dbReference type="SUPFAM" id="SSF52402">
    <property type="entry name" value="Adenine nucleotide alpha hydrolases-like"/>
    <property type="match status" value="1"/>
</dbReference>
<dbReference type="Gene3D" id="1.20.1740.10">
    <property type="entry name" value="Amino acid/polyamine transporter I"/>
    <property type="match status" value="1"/>
</dbReference>
<dbReference type="InterPro" id="IPR004840">
    <property type="entry name" value="Amino_acid_permease_CS"/>
</dbReference>
<feature type="transmembrane region" description="Helical" evidence="8">
    <location>
        <begin position="16"/>
        <end position="37"/>
    </location>
</feature>
<dbReference type="PANTHER" id="PTHR43495">
    <property type="entry name" value="GABA PERMEASE"/>
    <property type="match status" value="1"/>
</dbReference>
<feature type="transmembrane region" description="Helical" evidence="8">
    <location>
        <begin position="393"/>
        <end position="415"/>
    </location>
</feature>
<feature type="domain" description="Amino acid permease/ SLC12A" evidence="9">
    <location>
        <begin position="17"/>
        <end position="437"/>
    </location>
</feature>
<keyword evidence="11" id="KW-1185">Reference proteome</keyword>
<proteinExistence type="inferred from homology"/>
<accession>A0A1X1USP3</accession>
<feature type="transmembrane region" description="Helical" evidence="8">
    <location>
        <begin position="327"/>
        <end position="348"/>
    </location>
</feature>
<keyword evidence="5" id="KW-0029">Amino-acid transport</keyword>
<dbReference type="Gene3D" id="3.40.50.620">
    <property type="entry name" value="HUPs"/>
    <property type="match status" value="1"/>
</dbReference>
<dbReference type="OrthoDB" id="5297508at2"/>
<comment type="caution">
    <text evidence="10">The sequence shown here is derived from an EMBL/GenBank/DDBJ whole genome shotgun (WGS) entry which is preliminary data.</text>
</comment>
<evidence type="ECO:0000256" key="8">
    <source>
        <dbReference type="SAM" id="Phobius"/>
    </source>
</evidence>
<feature type="transmembrane region" description="Helical" evidence="8">
    <location>
        <begin position="194"/>
        <end position="215"/>
    </location>
</feature>
<dbReference type="STRING" id="1260918.AWC06_16155"/>
<dbReference type="PROSITE" id="PS00218">
    <property type="entry name" value="AMINO_ACID_PERMEASE_1"/>
    <property type="match status" value="1"/>
</dbReference>
<protein>
    <submittedName>
        <fullName evidence="10">Amino acid permease</fullName>
    </submittedName>
</protein>
<dbReference type="InterPro" id="IPR014729">
    <property type="entry name" value="Rossmann-like_a/b/a_fold"/>
</dbReference>
<dbReference type="FunFam" id="1.20.1740.10:FF:000001">
    <property type="entry name" value="Amino acid permease"/>
    <property type="match status" value="1"/>
</dbReference>
<feature type="transmembrane region" description="Helical" evidence="8">
    <location>
        <begin position="421"/>
        <end position="439"/>
    </location>
</feature>
<evidence type="ECO:0000256" key="6">
    <source>
        <dbReference type="ARBA" id="ARBA00022989"/>
    </source>
</evidence>
<gene>
    <name evidence="10" type="ORF">AWC06_16155</name>
</gene>
<organism evidence="10 11">
    <name type="scientific">Mycobacterium fragae</name>
    <dbReference type="NCBI Taxonomy" id="1260918"/>
    <lineage>
        <taxon>Bacteria</taxon>
        <taxon>Bacillati</taxon>
        <taxon>Actinomycetota</taxon>
        <taxon>Actinomycetes</taxon>
        <taxon>Mycobacteriales</taxon>
        <taxon>Mycobacteriaceae</taxon>
        <taxon>Mycobacterium</taxon>
    </lineage>
</organism>
<feature type="transmembrane region" description="Helical" evidence="8">
    <location>
        <begin position="43"/>
        <end position="62"/>
    </location>
</feature>
<feature type="transmembrane region" description="Helical" evidence="8">
    <location>
        <begin position="122"/>
        <end position="144"/>
    </location>
</feature>
<feature type="transmembrane region" description="Helical" evidence="8">
    <location>
        <begin position="83"/>
        <end position="102"/>
    </location>
</feature>
<keyword evidence="6 8" id="KW-1133">Transmembrane helix</keyword>
<feature type="transmembrane region" description="Helical" evidence="8">
    <location>
        <begin position="156"/>
        <end position="174"/>
    </location>
</feature>
<reference evidence="10 11" key="1">
    <citation type="submission" date="2016-01" db="EMBL/GenBank/DDBJ databases">
        <title>The new phylogeny of the genus Mycobacterium.</title>
        <authorList>
            <person name="Tarcisio F."/>
            <person name="Conor M."/>
            <person name="Antonella G."/>
            <person name="Elisabetta G."/>
            <person name="Giulia F.S."/>
            <person name="Sara T."/>
            <person name="Anna F."/>
            <person name="Clotilde B."/>
            <person name="Roberto B."/>
            <person name="Veronica D.S."/>
            <person name="Fabio R."/>
            <person name="Monica P."/>
            <person name="Olivier J."/>
            <person name="Enrico T."/>
            <person name="Nicola S."/>
        </authorList>
    </citation>
    <scope>NUCLEOTIDE SEQUENCE [LARGE SCALE GENOMIC DNA]</scope>
    <source>
        <strain evidence="10 11">DSM 45731</strain>
    </source>
</reference>
<keyword evidence="4 8" id="KW-0812">Transmembrane</keyword>
<dbReference type="GO" id="GO:0055085">
    <property type="term" value="P:transmembrane transport"/>
    <property type="evidence" value="ECO:0007669"/>
    <property type="project" value="InterPro"/>
</dbReference>
<evidence type="ECO:0000256" key="2">
    <source>
        <dbReference type="ARBA" id="ARBA00008583"/>
    </source>
</evidence>
<comment type="similarity">
    <text evidence="2">Belongs to the amino acid-polyamine-organocation (APC) superfamily. Amino acid transporter (AAT) (TC 2.A.3.1) family.</text>
</comment>
<dbReference type="PANTHER" id="PTHR43495:SF5">
    <property type="entry name" value="GAMMA-AMINOBUTYRIC ACID PERMEASE"/>
    <property type="match status" value="1"/>
</dbReference>
<name>A0A1X1USP3_9MYCO</name>
<keyword evidence="3" id="KW-0813">Transport</keyword>